<evidence type="ECO:0000256" key="11">
    <source>
        <dbReference type="RuleBase" id="RU003357"/>
    </source>
</evidence>
<dbReference type="Gene3D" id="2.60.40.1120">
    <property type="entry name" value="Carboxypeptidase-like, regulatory domain"/>
    <property type="match status" value="1"/>
</dbReference>
<feature type="chain" id="PRO_5023817892" evidence="12">
    <location>
        <begin position="21"/>
        <end position="879"/>
    </location>
</feature>
<keyword evidence="5 12" id="KW-0732">Signal</keyword>
<dbReference type="Gene3D" id="2.170.130.10">
    <property type="entry name" value="TonB-dependent receptor, plug domain"/>
    <property type="match status" value="1"/>
</dbReference>
<dbReference type="PROSITE" id="PS01156">
    <property type="entry name" value="TONB_DEPENDENT_REC_2"/>
    <property type="match status" value="1"/>
</dbReference>
<comment type="caution">
    <text evidence="15">The sequence shown here is derived from an EMBL/GenBank/DDBJ whole genome shotgun (WGS) entry which is preliminary data.</text>
</comment>
<dbReference type="InterPro" id="IPR037066">
    <property type="entry name" value="Plug_dom_sf"/>
</dbReference>
<dbReference type="GO" id="GO:0009279">
    <property type="term" value="C:cell outer membrane"/>
    <property type="evidence" value="ECO:0007669"/>
    <property type="project" value="UniProtKB-SubCell"/>
</dbReference>
<evidence type="ECO:0000256" key="3">
    <source>
        <dbReference type="ARBA" id="ARBA00022452"/>
    </source>
</evidence>
<gene>
    <name evidence="15" type="ORF">ULMA_09330</name>
</gene>
<dbReference type="InterPro" id="IPR012910">
    <property type="entry name" value="Plug_dom"/>
</dbReference>
<evidence type="ECO:0000313" key="16">
    <source>
        <dbReference type="Proteomes" id="UP000326509"/>
    </source>
</evidence>
<dbReference type="PROSITE" id="PS52016">
    <property type="entry name" value="TONB_DEPENDENT_REC_3"/>
    <property type="match status" value="1"/>
</dbReference>
<feature type="signal peptide" evidence="12">
    <location>
        <begin position="1"/>
        <end position="20"/>
    </location>
</feature>
<evidence type="ECO:0000256" key="8">
    <source>
        <dbReference type="ARBA" id="ARBA00023170"/>
    </source>
</evidence>
<protein>
    <submittedName>
        <fullName evidence="15">TonB-dependent receptor</fullName>
    </submittedName>
</protein>
<feature type="domain" description="TonB-dependent receptor plug" evidence="14">
    <location>
        <begin position="122"/>
        <end position="231"/>
    </location>
</feature>
<sequence length="879" mass="96942">MKKLLLFVFIAVLGVTTSFAQGKVMGTIIDSDLGSPMPGTNVVVDGTTNGVITDFDGNFELTVDNNSGSLNISYVGFTTRKVNYKLKNGAANLGNVALTADAASLDEVIITGSGVIQVAEGRQTPVAVSTIREEEIRLKVSGNAEFTESFKNTPSVYVANQGGGFGDSQVFLRGFDDTNTAFLLNGQPINGQEDGRMYWSNWSGMSDVANAVQVQRGLGASKLAISSVGGTVNIISKTTDKKQGGSFRILGGNDSYVKGTIAYDSGVSEKGWAFSVMLDHWQAHRKYAIGTAGQGQNYMFSVGYVASEKSKFNFLITGAPQYHDQNFSQDPEVYETFGGKYNPNSGFLDGERYTERRNYYHKPVANLNWDYEINDKTDLSTVVYASWGRGGGTGSLGSSSNRVRFDEVPGVNEEIDFETIRENNIANADANGNGNFGDSYIRRSSVNNHNWYGLLSNLNYEANENWNLSVGLDGRLYKGDHFRQVNDLLGLNGFVDNFRTDRPDDYTFTEEYEADPWSALFNTADEANRTQYDYSENINYIGGFGQAEYVNDAFSAFFQGAVSTQSFQRTGRFTGSEIDGVNGLGESEKISKVGYNLKGGLGYSINDASTFFANAGYYSRQPFLDNIFQDIRNSNALASVDVDNEEIVGFEAGYRYKKGNIRINLDAYRTEWGNRFVSTGGQTTIDGNEVFFTDRFTDVTQIHTGFEFDFEYRPDHDIYRLKGYGSIGNWEFDGETPFTRQDNETLEFITLDDNTLDLSGVKVGRAPQTSFGAGLVINVCEGLSIDGDYNVYTDLYAQIDADDVVENAQNGLRTQADRLDGYGLLDLGLTYKFNFGGNRLTFRANAYNATNEAYVSRQDNFGISVGNGRTYNASMRYSF</sequence>
<evidence type="ECO:0000256" key="2">
    <source>
        <dbReference type="ARBA" id="ARBA00022448"/>
    </source>
</evidence>
<dbReference type="Pfam" id="PF00593">
    <property type="entry name" value="TonB_dep_Rec_b-barrel"/>
    <property type="match status" value="1"/>
</dbReference>
<keyword evidence="8 15" id="KW-0675">Receptor</keyword>
<evidence type="ECO:0000256" key="10">
    <source>
        <dbReference type="PROSITE-ProRule" id="PRU01360"/>
    </source>
</evidence>
<keyword evidence="9 10" id="KW-0998">Cell outer membrane</keyword>
<keyword evidence="6 11" id="KW-0798">TonB box</keyword>
<reference evidence="15 16" key="1">
    <citation type="submission" date="2019-08" db="EMBL/GenBank/DDBJ databases">
        <title>Draft genome sequence of Ulvibacter marinus type strain NBRC 109484.</title>
        <authorList>
            <person name="Kawano K."/>
            <person name="Ushijima N."/>
            <person name="Kihara M."/>
            <person name="Itoh H."/>
        </authorList>
    </citation>
    <scope>NUCLEOTIDE SEQUENCE [LARGE SCALE GENOMIC DNA]</scope>
    <source>
        <strain evidence="15 16">NBRC 109484</strain>
    </source>
</reference>
<evidence type="ECO:0000256" key="1">
    <source>
        <dbReference type="ARBA" id="ARBA00004571"/>
    </source>
</evidence>
<dbReference type="RefSeq" id="WP_151672878.1">
    <property type="nucleotide sequence ID" value="NZ_BKCG01000001.1"/>
</dbReference>
<comment type="subcellular location">
    <subcellularLocation>
        <location evidence="1 10">Cell outer membrane</location>
        <topology evidence="1 10">Multi-pass membrane protein</topology>
    </subcellularLocation>
</comment>
<organism evidence="15 16">
    <name type="scientific">Patiriisocius marinus</name>
    <dbReference type="NCBI Taxonomy" id="1397112"/>
    <lineage>
        <taxon>Bacteria</taxon>
        <taxon>Pseudomonadati</taxon>
        <taxon>Bacteroidota</taxon>
        <taxon>Flavobacteriia</taxon>
        <taxon>Flavobacteriales</taxon>
        <taxon>Flavobacteriaceae</taxon>
        <taxon>Patiriisocius</taxon>
    </lineage>
</organism>
<dbReference type="InterPro" id="IPR036942">
    <property type="entry name" value="Beta-barrel_TonB_sf"/>
</dbReference>
<proteinExistence type="inferred from homology"/>
<name>A0A5J4IN45_9FLAO</name>
<keyword evidence="7 10" id="KW-0472">Membrane</keyword>
<dbReference type="PANTHER" id="PTHR30069:SF29">
    <property type="entry name" value="HEMOGLOBIN AND HEMOGLOBIN-HAPTOGLOBIN-BINDING PROTEIN 1-RELATED"/>
    <property type="match status" value="1"/>
</dbReference>
<evidence type="ECO:0000256" key="7">
    <source>
        <dbReference type="ARBA" id="ARBA00023136"/>
    </source>
</evidence>
<evidence type="ECO:0000256" key="4">
    <source>
        <dbReference type="ARBA" id="ARBA00022692"/>
    </source>
</evidence>
<dbReference type="OrthoDB" id="1453181at2"/>
<keyword evidence="3 10" id="KW-1134">Transmembrane beta strand</keyword>
<dbReference type="InterPro" id="IPR008969">
    <property type="entry name" value="CarboxyPept-like_regulatory"/>
</dbReference>
<keyword evidence="2 10" id="KW-0813">Transport</keyword>
<keyword evidence="4 10" id="KW-0812">Transmembrane</keyword>
<evidence type="ECO:0000259" key="14">
    <source>
        <dbReference type="Pfam" id="PF07715"/>
    </source>
</evidence>
<comment type="similarity">
    <text evidence="10 11">Belongs to the TonB-dependent receptor family.</text>
</comment>
<dbReference type="Pfam" id="PF07715">
    <property type="entry name" value="Plug"/>
    <property type="match status" value="1"/>
</dbReference>
<keyword evidence="16" id="KW-1185">Reference proteome</keyword>
<dbReference type="InterPro" id="IPR000531">
    <property type="entry name" value="Beta-barrel_TonB"/>
</dbReference>
<dbReference type="InterPro" id="IPR039426">
    <property type="entry name" value="TonB-dep_rcpt-like"/>
</dbReference>
<evidence type="ECO:0000313" key="15">
    <source>
        <dbReference type="EMBL" id="GER58825.1"/>
    </source>
</evidence>
<evidence type="ECO:0000256" key="9">
    <source>
        <dbReference type="ARBA" id="ARBA00023237"/>
    </source>
</evidence>
<evidence type="ECO:0000256" key="6">
    <source>
        <dbReference type="ARBA" id="ARBA00023077"/>
    </source>
</evidence>
<evidence type="ECO:0000259" key="13">
    <source>
        <dbReference type="Pfam" id="PF00593"/>
    </source>
</evidence>
<dbReference type="AlphaFoldDB" id="A0A5J4IN45"/>
<dbReference type="EMBL" id="BKCG01000001">
    <property type="protein sequence ID" value="GER58825.1"/>
    <property type="molecule type" value="Genomic_DNA"/>
</dbReference>
<dbReference type="GO" id="GO:0015344">
    <property type="term" value="F:siderophore uptake transmembrane transporter activity"/>
    <property type="evidence" value="ECO:0007669"/>
    <property type="project" value="TreeGrafter"/>
</dbReference>
<evidence type="ECO:0000256" key="5">
    <source>
        <dbReference type="ARBA" id="ARBA00022729"/>
    </source>
</evidence>
<dbReference type="PANTHER" id="PTHR30069">
    <property type="entry name" value="TONB-DEPENDENT OUTER MEMBRANE RECEPTOR"/>
    <property type="match status" value="1"/>
</dbReference>
<dbReference type="SUPFAM" id="SSF49464">
    <property type="entry name" value="Carboxypeptidase regulatory domain-like"/>
    <property type="match status" value="1"/>
</dbReference>
<dbReference type="Proteomes" id="UP000326509">
    <property type="component" value="Unassembled WGS sequence"/>
</dbReference>
<evidence type="ECO:0000256" key="12">
    <source>
        <dbReference type="SAM" id="SignalP"/>
    </source>
</evidence>
<dbReference type="SUPFAM" id="SSF56935">
    <property type="entry name" value="Porins"/>
    <property type="match status" value="1"/>
</dbReference>
<accession>A0A5J4IN45</accession>
<dbReference type="GO" id="GO:0044718">
    <property type="term" value="P:siderophore transmembrane transport"/>
    <property type="evidence" value="ECO:0007669"/>
    <property type="project" value="TreeGrafter"/>
</dbReference>
<dbReference type="Gene3D" id="2.40.170.20">
    <property type="entry name" value="TonB-dependent receptor, beta-barrel domain"/>
    <property type="match status" value="1"/>
</dbReference>
<feature type="domain" description="TonB-dependent receptor-like beta-barrel" evidence="13">
    <location>
        <begin position="329"/>
        <end position="848"/>
    </location>
</feature>
<dbReference type="Pfam" id="PF13715">
    <property type="entry name" value="CarbopepD_reg_2"/>
    <property type="match status" value="1"/>
</dbReference>
<dbReference type="InterPro" id="IPR010917">
    <property type="entry name" value="TonB_rcpt_CS"/>
</dbReference>